<dbReference type="KEGG" id="vg:7018721"/>
<dbReference type="InterPro" id="IPR035408">
    <property type="entry name" value="Phi29_Phage_SSB"/>
</dbReference>
<dbReference type="EMBL" id="EU408779">
    <property type="protein sequence ID" value="ACB54901.1"/>
    <property type="molecule type" value="Genomic_DNA"/>
</dbReference>
<sequence length="180" mass="19630">MTNKNEQLNNGAVTSYVDTDMLANGEQPMVITPEVNTNDIVTVDKVSPSIFEAQGGKDVFFSSIQTKDRKSAIKVYNAINSSENPLADHRGEVLHITDMVAHAITLEDDVTKEDVDALRVVLVDKDGKAYHAISQGVVSSIQKIISIVGPAPWTDEPLEIVPVEVKTRKGFKTLTLQLQG</sequence>
<accession>B6RT34</accession>
<dbReference type="GeneID" id="7018721"/>
<dbReference type="RefSeq" id="YP_002302514.1">
    <property type="nucleotide sequence ID" value="NC_011523.1"/>
</dbReference>
<dbReference type="OrthoDB" id="16444at10239"/>
<dbReference type="Pfam" id="PF17427">
    <property type="entry name" value="Phi29_Phage_SSB"/>
    <property type="match status" value="1"/>
</dbReference>
<organism evidence="1 2">
    <name type="scientific">Bacillus phage AP50</name>
    <dbReference type="NCBI Taxonomy" id="2880538"/>
    <lineage>
        <taxon>Viruses</taxon>
        <taxon>Varidnaviria</taxon>
        <taxon>Bamfordvirae</taxon>
        <taxon>Preplasmiviricota</taxon>
        <taxon>Prepoliviricotina</taxon>
        <taxon>Tectiliviricetes</taxon>
        <taxon>Kalamavirales</taxon>
        <taxon>Tectiviridae</taxon>
        <taxon>Betatectivirus</taxon>
        <taxon>Betatectivirus AP50</taxon>
    </lineage>
</organism>
<name>B6RT34_9VIRU</name>
<reference evidence="1 2" key="1">
    <citation type="journal article" date="2008" name="Appl. Environ. Microbiol.">
        <title>Molecular characterization of a variant of Bacillus anthracis-specific phage AP50 with improved bacteriolytic activity.</title>
        <authorList>
            <person name="Sozhamannan S."/>
            <person name="McKinstry M."/>
            <person name="Lentz S.M."/>
            <person name="Jalasvuori M."/>
            <person name="McAfee F."/>
            <person name="Smith A."/>
            <person name="Dabbs J."/>
            <person name="Ackermann H.W."/>
            <person name="Bamford J.K."/>
            <person name="Mateczun A."/>
            <person name="Read T.D."/>
        </authorList>
    </citation>
    <scope>NUCLEOTIDE SEQUENCE</scope>
</reference>
<keyword evidence="2" id="KW-1185">Reference proteome</keyword>
<proteinExistence type="predicted"/>
<evidence type="ECO:0000313" key="2">
    <source>
        <dbReference type="Proteomes" id="UP000002379"/>
    </source>
</evidence>
<evidence type="ECO:0000313" key="1">
    <source>
        <dbReference type="EMBL" id="ACB54901.1"/>
    </source>
</evidence>
<dbReference type="Proteomes" id="UP000002379">
    <property type="component" value="Segment"/>
</dbReference>
<protein>
    <submittedName>
        <fullName evidence="1">SsDNA binding protein</fullName>
    </submittedName>
</protein>